<proteinExistence type="predicted"/>
<evidence type="ECO:0000313" key="2">
    <source>
        <dbReference type="EMBL" id="CEM24062.1"/>
    </source>
</evidence>
<accession>A0A0G4G681</accession>
<evidence type="ECO:0000256" key="1">
    <source>
        <dbReference type="SAM" id="MobiDB-lite"/>
    </source>
</evidence>
<reference evidence="2 3" key="1">
    <citation type="submission" date="2014-11" db="EMBL/GenBank/DDBJ databases">
        <authorList>
            <person name="Zhu J."/>
            <person name="Qi W."/>
            <person name="Song R."/>
        </authorList>
    </citation>
    <scope>NUCLEOTIDE SEQUENCE [LARGE SCALE GENOMIC DNA]</scope>
</reference>
<evidence type="ECO:0000313" key="3">
    <source>
        <dbReference type="Proteomes" id="UP000041254"/>
    </source>
</evidence>
<dbReference type="VEuPathDB" id="CryptoDB:Vbra_301"/>
<dbReference type="InParanoid" id="A0A0G4G681"/>
<name>A0A0G4G681_VITBC</name>
<protein>
    <submittedName>
        <fullName evidence="2">Uncharacterized protein</fullName>
    </submittedName>
</protein>
<dbReference type="Proteomes" id="UP000041254">
    <property type="component" value="Unassembled WGS sequence"/>
</dbReference>
<sequence>MTMASSSSSGQMTHPQAAVGASPCRYGVGSRVLMVSERRRDEKFQWMEAEVYKMEPAEGGTRVCIREVGGMNEEFEPVVVPHTTAAFQQLADLHAGGHGFHCFDHTPPQHLIPLQTVDEVDAERFCVDPSIKPHDAKDPLSFLSLPPSFMPPLPTDIITTTLLPLCGGRENLALKLKSTLCCTSTEVGNAIGSAAVSAIDSIIEKNGLTGAIGCRPLRRHLQRQPGRAMDVCRPFRLIRLHYLMVTGGHWRGNVPLLRLAKSCGKIQQLPIELTNDDLQHVGSKAVIDSRPEAIRQYSLYAHRLGHNMRLTRRADGLEEMDGYEVTVHTRRTVPDEYRNRFDATNPPRCFDYGSFRGLVIKRMALLSSRQVSYQSWRPSPAKCRRISDLVAQPPPLWDGCRTIDYTIFGDPRRLVILHGEEEGDEFAACIEMIKYPSGSADISLYTTEAPRQGVRPTTRWTAPPWSCCQTSDITRQVTHHTISVCRGASRAE</sequence>
<dbReference type="EMBL" id="CDMY01000577">
    <property type="protein sequence ID" value="CEM24062.1"/>
    <property type="molecule type" value="Genomic_DNA"/>
</dbReference>
<feature type="compositionally biased region" description="Polar residues" evidence="1">
    <location>
        <begin position="1"/>
        <end position="14"/>
    </location>
</feature>
<gene>
    <name evidence="2" type="ORF">Vbra_301</name>
</gene>
<dbReference type="AlphaFoldDB" id="A0A0G4G681"/>
<dbReference type="PhylomeDB" id="A0A0G4G681"/>
<feature type="region of interest" description="Disordered" evidence="1">
    <location>
        <begin position="1"/>
        <end position="20"/>
    </location>
</feature>
<keyword evidence="3" id="KW-1185">Reference proteome</keyword>
<organism evidence="2 3">
    <name type="scientific">Vitrella brassicaformis (strain CCMP3155)</name>
    <dbReference type="NCBI Taxonomy" id="1169540"/>
    <lineage>
        <taxon>Eukaryota</taxon>
        <taxon>Sar</taxon>
        <taxon>Alveolata</taxon>
        <taxon>Colpodellida</taxon>
        <taxon>Vitrellaceae</taxon>
        <taxon>Vitrella</taxon>
    </lineage>
</organism>